<feature type="modified residue" description="N6-(pyridoxal phosphate)lysine" evidence="8">
    <location>
        <position position="250"/>
    </location>
</feature>
<evidence type="ECO:0000256" key="3">
    <source>
        <dbReference type="ARBA" id="ARBA00022576"/>
    </source>
</evidence>
<dbReference type="EMBL" id="CP031042">
    <property type="protein sequence ID" value="QDZ23128.1"/>
    <property type="molecule type" value="Genomic_DNA"/>
</dbReference>
<dbReference type="GO" id="GO:0008652">
    <property type="term" value="P:amino acid biosynthetic process"/>
    <property type="evidence" value="ECO:0007669"/>
    <property type="project" value="UniProtKB-KW"/>
</dbReference>
<dbReference type="InterPro" id="IPR018300">
    <property type="entry name" value="Aminotrans_IV_CS"/>
</dbReference>
<dbReference type="PANTHER" id="PTHR11825">
    <property type="entry name" value="SUBGROUP IIII AMINOTRANSFERASE"/>
    <property type="match status" value="1"/>
</dbReference>
<dbReference type="GO" id="GO:0052655">
    <property type="term" value="F:L-valine-2-oxoglutarate transaminase activity"/>
    <property type="evidence" value="ECO:0007669"/>
    <property type="project" value="RHEA"/>
</dbReference>
<keyword evidence="5 11" id="KW-0808">Transferase</keyword>
<evidence type="ECO:0000256" key="10">
    <source>
        <dbReference type="RuleBase" id="RU004516"/>
    </source>
</evidence>
<accession>A0A5B8MQY3</accession>
<keyword evidence="6 10" id="KW-0663">Pyridoxal phosphate</keyword>
<dbReference type="SUPFAM" id="SSF56752">
    <property type="entry name" value="D-aminoacid aminotransferase-like PLP-dependent enzymes"/>
    <property type="match status" value="1"/>
</dbReference>
<dbReference type="Gene3D" id="3.30.470.10">
    <property type="match status" value="1"/>
</dbReference>
<comment type="cofactor">
    <cofactor evidence="1 10">
        <name>pyridoxal 5'-phosphate</name>
        <dbReference type="ChEBI" id="CHEBI:597326"/>
    </cofactor>
</comment>
<evidence type="ECO:0000313" key="13">
    <source>
        <dbReference type="Proteomes" id="UP000316726"/>
    </source>
</evidence>
<evidence type="ECO:0000256" key="9">
    <source>
        <dbReference type="RuleBase" id="RU004106"/>
    </source>
</evidence>
<keyword evidence="13" id="KW-1185">Reference proteome</keyword>
<comment type="similarity">
    <text evidence="2 9">Belongs to the class-IV pyridoxal-phosphate-dependent aminotransferase family.</text>
</comment>
<keyword evidence="3 11" id="KW-0032">Aminotransferase</keyword>
<organism evidence="12 13">
    <name type="scientific">Chloropicon primus</name>
    <dbReference type="NCBI Taxonomy" id="1764295"/>
    <lineage>
        <taxon>Eukaryota</taxon>
        <taxon>Viridiplantae</taxon>
        <taxon>Chlorophyta</taxon>
        <taxon>Chloropicophyceae</taxon>
        <taxon>Chloropicales</taxon>
        <taxon>Chloropicaceae</taxon>
        <taxon>Chloropicon</taxon>
    </lineage>
</organism>
<evidence type="ECO:0000256" key="7">
    <source>
        <dbReference type="ARBA" id="ARBA00023304"/>
    </source>
</evidence>
<dbReference type="NCBIfam" id="NF009897">
    <property type="entry name" value="PRK13357.1"/>
    <property type="match status" value="1"/>
</dbReference>
<evidence type="ECO:0000256" key="5">
    <source>
        <dbReference type="ARBA" id="ARBA00022679"/>
    </source>
</evidence>
<dbReference type="Pfam" id="PF01063">
    <property type="entry name" value="Aminotran_4"/>
    <property type="match status" value="1"/>
</dbReference>
<dbReference type="GO" id="GO:0009082">
    <property type="term" value="P:branched-chain amino acid biosynthetic process"/>
    <property type="evidence" value="ECO:0007669"/>
    <property type="project" value="UniProtKB-KW"/>
</dbReference>
<evidence type="ECO:0000256" key="4">
    <source>
        <dbReference type="ARBA" id="ARBA00022605"/>
    </source>
</evidence>
<proteinExistence type="inferred from homology"/>
<dbReference type="InterPro" id="IPR005786">
    <property type="entry name" value="B_amino_transII"/>
</dbReference>
<comment type="catalytic activity">
    <reaction evidence="11">
        <text>L-isoleucine + 2-oxoglutarate = (S)-3-methyl-2-oxopentanoate + L-glutamate</text>
        <dbReference type="Rhea" id="RHEA:24801"/>
        <dbReference type="ChEBI" id="CHEBI:16810"/>
        <dbReference type="ChEBI" id="CHEBI:29985"/>
        <dbReference type="ChEBI" id="CHEBI:35146"/>
        <dbReference type="ChEBI" id="CHEBI:58045"/>
        <dbReference type="EC" id="2.6.1.42"/>
    </reaction>
</comment>
<dbReference type="InterPro" id="IPR001544">
    <property type="entry name" value="Aminotrans_IV"/>
</dbReference>
<name>A0A5B8MQY3_9CHLO</name>
<comment type="catalytic activity">
    <reaction evidence="11">
        <text>L-valine + 2-oxoglutarate = 3-methyl-2-oxobutanoate + L-glutamate</text>
        <dbReference type="Rhea" id="RHEA:24813"/>
        <dbReference type="ChEBI" id="CHEBI:11851"/>
        <dbReference type="ChEBI" id="CHEBI:16810"/>
        <dbReference type="ChEBI" id="CHEBI:29985"/>
        <dbReference type="ChEBI" id="CHEBI:57762"/>
        <dbReference type="EC" id="2.6.1.42"/>
    </reaction>
</comment>
<dbReference type="PROSITE" id="PS00770">
    <property type="entry name" value="AA_TRANSFER_CLASS_4"/>
    <property type="match status" value="1"/>
</dbReference>
<dbReference type="InterPro" id="IPR043132">
    <property type="entry name" value="BCAT-like_C"/>
</dbReference>
<dbReference type="GO" id="GO:0052656">
    <property type="term" value="F:L-isoleucine-2-oxoglutarate transaminase activity"/>
    <property type="evidence" value="ECO:0007669"/>
    <property type="project" value="RHEA"/>
</dbReference>
<dbReference type="InterPro" id="IPR033939">
    <property type="entry name" value="BCAT_family"/>
</dbReference>
<evidence type="ECO:0000256" key="8">
    <source>
        <dbReference type="PIRSR" id="PIRSR006468-1"/>
    </source>
</evidence>
<dbReference type="PANTHER" id="PTHR11825:SF44">
    <property type="entry name" value="BRANCHED-CHAIN-AMINO-ACID AMINOTRANSFERASE"/>
    <property type="match status" value="1"/>
</dbReference>
<evidence type="ECO:0000256" key="1">
    <source>
        <dbReference type="ARBA" id="ARBA00001933"/>
    </source>
</evidence>
<keyword evidence="4 11" id="KW-0028">Amino-acid biosynthesis</keyword>
<dbReference type="CDD" id="cd01557">
    <property type="entry name" value="BCAT_beta_family"/>
    <property type="match status" value="1"/>
</dbReference>
<evidence type="ECO:0000256" key="6">
    <source>
        <dbReference type="ARBA" id="ARBA00022898"/>
    </source>
</evidence>
<dbReference type="STRING" id="1764295.A0A5B8MQY3"/>
<comment type="catalytic activity">
    <reaction evidence="11">
        <text>L-leucine + 2-oxoglutarate = 4-methyl-2-oxopentanoate + L-glutamate</text>
        <dbReference type="Rhea" id="RHEA:18321"/>
        <dbReference type="ChEBI" id="CHEBI:16810"/>
        <dbReference type="ChEBI" id="CHEBI:17865"/>
        <dbReference type="ChEBI" id="CHEBI:29985"/>
        <dbReference type="ChEBI" id="CHEBI:57427"/>
        <dbReference type="EC" id="2.6.1.42"/>
    </reaction>
</comment>
<reference evidence="12 13" key="1">
    <citation type="submission" date="2018-07" db="EMBL/GenBank/DDBJ databases">
        <title>The complete nuclear genome of the prasinophyte Chloropicon primus (CCMP1205).</title>
        <authorList>
            <person name="Pombert J.-F."/>
            <person name="Otis C."/>
            <person name="Turmel M."/>
            <person name="Lemieux C."/>
        </authorList>
    </citation>
    <scope>NUCLEOTIDE SEQUENCE [LARGE SCALE GENOMIC DNA]</scope>
    <source>
        <strain evidence="12 13">CCMP1205</strain>
    </source>
</reference>
<dbReference type="Proteomes" id="UP000316726">
    <property type="component" value="Chromosome 9"/>
</dbReference>
<dbReference type="PIRSF" id="PIRSF006468">
    <property type="entry name" value="BCAT1"/>
    <property type="match status" value="1"/>
</dbReference>
<evidence type="ECO:0000256" key="11">
    <source>
        <dbReference type="RuleBase" id="RU004517"/>
    </source>
</evidence>
<dbReference type="InterPro" id="IPR043131">
    <property type="entry name" value="BCAT-like_N"/>
</dbReference>
<dbReference type="InterPro" id="IPR036038">
    <property type="entry name" value="Aminotransferase-like"/>
</dbReference>
<sequence length="426" mass="46676">MNMLAAARGWQCTGASIACRGARTFAVSATPKESVVPEGSESDGQPGTFYARDLEIKVDSPENIKPLPEDLTELSFGKDFSPHVFKVCWSAAKGWGTPKVKPFESLSIHPAAPVIHYGVGCFEGMKAYASESEEGDILLFRPDMNLKRFNFSMSRLSLPAFDEKEFLGCLKRMLQVDKDHVPRAPGYSLYLRPFAAGTTATLGVAPPADCEINVIACPVGPYYAGGLVPIDVLLDEDHVRAFPGGTGQYKVGGNYAPTLQHLQRASKEFDCKQVLYTLPGQEASTLNERYVAECGAMNMFFLLENGASGERELVTPPLDGTILAGVTRDTILQLCGEWDDFKVSERMISVREIEEHASEGNLVEVFGSGTACIIQPIKCLVKDNGARINVRENTGEDKLSDKIYKAITDIQYGRVKHRWSESIYAP</sequence>
<dbReference type="GO" id="GO:0052654">
    <property type="term" value="F:L-leucine-2-oxoglutarate transaminase activity"/>
    <property type="evidence" value="ECO:0007669"/>
    <property type="project" value="RHEA"/>
</dbReference>
<dbReference type="OrthoDB" id="1732691at2759"/>
<protein>
    <recommendedName>
        <fullName evidence="11">Branched-chain-amino-acid aminotransferase</fullName>
        <ecNumber evidence="11">2.6.1.42</ecNumber>
    </recommendedName>
</protein>
<evidence type="ECO:0000313" key="12">
    <source>
        <dbReference type="EMBL" id="QDZ23128.1"/>
    </source>
</evidence>
<keyword evidence="7 11" id="KW-0100">Branched-chain amino acid biosynthesis</keyword>
<dbReference type="AlphaFoldDB" id="A0A5B8MQY3"/>
<evidence type="ECO:0000256" key="2">
    <source>
        <dbReference type="ARBA" id="ARBA00009320"/>
    </source>
</evidence>
<dbReference type="Gene3D" id="3.20.10.10">
    <property type="entry name" value="D-amino Acid Aminotransferase, subunit A, domain 2"/>
    <property type="match status" value="1"/>
</dbReference>
<dbReference type="NCBIfam" id="TIGR01123">
    <property type="entry name" value="ilvE_II"/>
    <property type="match status" value="1"/>
</dbReference>
<dbReference type="EC" id="2.6.1.42" evidence="11"/>
<gene>
    <name evidence="12" type="ORF">A3770_09p56460</name>
</gene>